<evidence type="ECO:0000313" key="5">
    <source>
        <dbReference type="EMBL" id="KYR01573.1"/>
    </source>
</evidence>
<dbReference type="InterPro" id="IPR026113">
    <property type="entry name" value="METTL2/6/8-like"/>
</dbReference>
<keyword evidence="6" id="KW-1185">Reference proteome</keyword>
<keyword evidence="2" id="KW-0489">Methyltransferase</keyword>
<dbReference type="PANTHER" id="PTHR22809:SF11">
    <property type="entry name" value="TRNA N(3)-METHYLCYTIDINE METHYLTRANSFERASE METTL2"/>
    <property type="match status" value="1"/>
</dbReference>
<protein>
    <recommendedName>
        <fullName evidence="4">Methyltransferase type 12 domain-containing protein</fullName>
    </recommendedName>
</protein>
<dbReference type="SUPFAM" id="SSF53335">
    <property type="entry name" value="S-adenosyl-L-methionine-dependent methyltransferases"/>
    <property type="match status" value="1"/>
</dbReference>
<dbReference type="PANTHER" id="PTHR22809">
    <property type="entry name" value="METHYLTRANSFERASE-RELATED"/>
    <property type="match status" value="1"/>
</dbReference>
<evidence type="ECO:0000256" key="2">
    <source>
        <dbReference type="ARBA" id="ARBA00022603"/>
    </source>
</evidence>
<evidence type="ECO:0000313" key="6">
    <source>
        <dbReference type="Proteomes" id="UP000076078"/>
    </source>
</evidence>
<reference evidence="5 6" key="1">
    <citation type="submission" date="2015-12" db="EMBL/GenBank/DDBJ databases">
        <title>Dictyostelia acquired genes for synthesis and detection of signals that induce cell-type specialization by lateral gene transfer from prokaryotes.</title>
        <authorList>
            <person name="Gloeckner G."/>
            <person name="Schaap P."/>
        </authorList>
    </citation>
    <scope>NUCLEOTIDE SEQUENCE [LARGE SCALE GENOMIC DNA]</scope>
    <source>
        <strain evidence="5 6">TK</strain>
    </source>
</reference>
<dbReference type="AlphaFoldDB" id="A0A152A5R4"/>
<dbReference type="InParanoid" id="A0A152A5R4"/>
<dbReference type="STRING" id="361077.A0A152A5R4"/>
<evidence type="ECO:0000256" key="1">
    <source>
        <dbReference type="ARBA" id="ARBA00009725"/>
    </source>
</evidence>
<dbReference type="CDD" id="cd02440">
    <property type="entry name" value="AdoMet_MTases"/>
    <property type="match status" value="1"/>
</dbReference>
<sequence>MTFVSGVCYDPQRAKESVHQVKDILTTIEGILKKDAISEGQAQEAYKMYETLPITYQINWSVANEDPCENQKKADFCGREREKNIEIQLKKMTDFKIIDDAMGYARLYGFIEVEKQTTIQKSLIEKYEKEADIYWDKFYKKNKSNFFKDRHWLVREFSEFLKNSDKETLPQNRIDVFEIGCGVGNTCLPLMELNKNLNFTSFDFSEYAVKLLAEQVESNDLFKDRCKTFVYNASKFGNPDHPLPSYIHPNQCDLVVIIFVISAMDPTTFQQVVDMCHYVLKPGGMVLIRDYAVEDMAQSRFENSHHPLSKISDNFHVRYDGTRAYYFSLDEMNSLFCGTNKFKNHQNIYIEKKVTNRKQNSEMDRKFIQSKFIKL</sequence>
<dbReference type="GO" id="GO:0008173">
    <property type="term" value="F:RNA methyltransferase activity"/>
    <property type="evidence" value="ECO:0007669"/>
    <property type="project" value="UniProtKB-ARBA"/>
</dbReference>
<proteinExistence type="inferred from homology"/>
<dbReference type="OMA" id="PAKYWDI"/>
<dbReference type="Pfam" id="PF08242">
    <property type="entry name" value="Methyltransf_12"/>
    <property type="match status" value="1"/>
</dbReference>
<dbReference type="EMBL" id="LODT01000006">
    <property type="protein sequence ID" value="KYR01573.1"/>
    <property type="molecule type" value="Genomic_DNA"/>
</dbReference>
<comment type="caution">
    <text evidence="5">The sequence shown here is derived from an EMBL/GenBank/DDBJ whole genome shotgun (WGS) entry which is preliminary data.</text>
</comment>
<comment type="similarity">
    <text evidence="1">Belongs to the methyltransferase superfamily. METL family.</text>
</comment>
<dbReference type="Gene3D" id="3.40.50.150">
    <property type="entry name" value="Vaccinia Virus protein VP39"/>
    <property type="match status" value="1"/>
</dbReference>
<dbReference type="GO" id="GO:0032259">
    <property type="term" value="P:methylation"/>
    <property type="evidence" value="ECO:0007669"/>
    <property type="project" value="UniProtKB-KW"/>
</dbReference>
<evidence type="ECO:0000259" key="4">
    <source>
        <dbReference type="Pfam" id="PF08242"/>
    </source>
</evidence>
<gene>
    <name evidence="5" type="ORF">DLAC_01570</name>
</gene>
<dbReference type="Proteomes" id="UP000076078">
    <property type="component" value="Unassembled WGS sequence"/>
</dbReference>
<name>A0A152A5R4_TIELA</name>
<dbReference type="InterPro" id="IPR029063">
    <property type="entry name" value="SAM-dependent_MTases_sf"/>
</dbReference>
<feature type="domain" description="Methyltransferase type 12" evidence="4">
    <location>
        <begin position="178"/>
        <end position="286"/>
    </location>
</feature>
<organism evidence="5 6">
    <name type="scientific">Tieghemostelium lacteum</name>
    <name type="common">Slime mold</name>
    <name type="synonym">Dictyostelium lacteum</name>
    <dbReference type="NCBI Taxonomy" id="361077"/>
    <lineage>
        <taxon>Eukaryota</taxon>
        <taxon>Amoebozoa</taxon>
        <taxon>Evosea</taxon>
        <taxon>Eumycetozoa</taxon>
        <taxon>Dictyostelia</taxon>
        <taxon>Dictyosteliales</taxon>
        <taxon>Raperosteliaceae</taxon>
        <taxon>Tieghemostelium</taxon>
    </lineage>
</organism>
<dbReference type="OrthoDB" id="417697at2759"/>
<dbReference type="InterPro" id="IPR013217">
    <property type="entry name" value="Methyltransf_12"/>
</dbReference>
<evidence type="ECO:0000256" key="3">
    <source>
        <dbReference type="ARBA" id="ARBA00022679"/>
    </source>
</evidence>
<keyword evidence="3" id="KW-0808">Transferase</keyword>
<dbReference type="GO" id="GO:0008757">
    <property type="term" value="F:S-adenosylmethionine-dependent methyltransferase activity"/>
    <property type="evidence" value="ECO:0007669"/>
    <property type="project" value="UniProtKB-ARBA"/>
</dbReference>
<accession>A0A152A5R4</accession>